<accession>A0A6J4JL47</accession>
<gene>
    <name evidence="2" type="ORF">AVDCRST_MAG63-3579</name>
</gene>
<protein>
    <submittedName>
        <fullName evidence="2">Uncharacterized protein</fullName>
    </submittedName>
</protein>
<proteinExistence type="predicted"/>
<dbReference type="AlphaFoldDB" id="A0A6J4JL47"/>
<feature type="compositionally biased region" description="Polar residues" evidence="1">
    <location>
        <begin position="1"/>
        <end position="16"/>
    </location>
</feature>
<feature type="compositionally biased region" description="Polar residues" evidence="1">
    <location>
        <begin position="36"/>
        <end position="58"/>
    </location>
</feature>
<feature type="region of interest" description="Disordered" evidence="1">
    <location>
        <begin position="1"/>
        <end position="86"/>
    </location>
</feature>
<name>A0A6J4JL47_9BACT</name>
<sequence>MTSPAPRSACSATQRKACSPLPGPATNTVPRAPPGSTHSVTLSTRADGSSTERTSPTGGRTRYSGGVSRITLPARAAQAAPDQSRR</sequence>
<dbReference type="EMBL" id="CADCTO010000477">
    <property type="protein sequence ID" value="CAA9281328.1"/>
    <property type="molecule type" value="Genomic_DNA"/>
</dbReference>
<evidence type="ECO:0000256" key="1">
    <source>
        <dbReference type="SAM" id="MobiDB-lite"/>
    </source>
</evidence>
<organism evidence="2">
    <name type="scientific">uncultured Armatimonadetes bacterium</name>
    <dbReference type="NCBI Taxonomy" id="157466"/>
    <lineage>
        <taxon>Bacteria</taxon>
        <taxon>Bacillati</taxon>
        <taxon>Armatimonadota</taxon>
        <taxon>environmental samples</taxon>
    </lineage>
</organism>
<reference evidence="2" key="1">
    <citation type="submission" date="2020-02" db="EMBL/GenBank/DDBJ databases">
        <authorList>
            <person name="Meier V. D."/>
        </authorList>
    </citation>
    <scope>NUCLEOTIDE SEQUENCE</scope>
    <source>
        <strain evidence="2">AVDCRST_MAG63</strain>
    </source>
</reference>
<evidence type="ECO:0000313" key="2">
    <source>
        <dbReference type="EMBL" id="CAA9281328.1"/>
    </source>
</evidence>